<name>W7BV79_9LIST</name>
<evidence type="ECO:0000313" key="3">
    <source>
        <dbReference type="Proteomes" id="UP000019254"/>
    </source>
</evidence>
<reference evidence="2 3" key="1">
    <citation type="journal article" date="2014" name="Int. J. Syst. Evol. Microbiol.">
        <title>Listeria floridensis sp. nov., Listeria aquatica sp. nov., Listeria cornellensis sp. nov., Listeria riparia sp. nov. and Listeria grandensis sp. nov., from agricultural and natural environments.</title>
        <authorList>
            <person name="den Bakker H.C."/>
            <person name="Warchocki S."/>
            <person name="Wright E.M."/>
            <person name="Allred A.F."/>
            <person name="Ahlstrom C."/>
            <person name="Manuel C.S."/>
            <person name="Stasiewicz M.J."/>
            <person name="Burrell A."/>
            <person name="Roof S."/>
            <person name="Strawn L."/>
            <person name="Fortes E.D."/>
            <person name="Nightingale K.K."/>
            <person name="Kephart D."/>
            <person name="Wiedmann M."/>
        </authorList>
    </citation>
    <scope>NUCLEOTIDE SEQUENCE [LARGE SCALE GENOMIC DNA]</scope>
    <source>
        <strain evidence="3">FSL F6-969</strain>
    </source>
</reference>
<organism evidence="2 3">
    <name type="scientific">Listeria cornellensis FSL F6-0969</name>
    <dbReference type="NCBI Taxonomy" id="1265820"/>
    <lineage>
        <taxon>Bacteria</taxon>
        <taxon>Bacillati</taxon>
        <taxon>Bacillota</taxon>
        <taxon>Bacilli</taxon>
        <taxon>Bacillales</taxon>
        <taxon>Listeriaceae</taxon>
        <taxon>Listeria</taxon>
    </lineage>
</organism>
<protein>
    <submittedName>
        <fullName evidence="2">Uncharacterized protein</fullName>
    </submittedName>
</protein>
<sequence>MNKKTVKFVTPILATSIVFASLAPATLVHADETSENTTHERIADVIALTDADTLLAGEYISFNTAINQFVIDNAITNVLSPEKIKLIEEHVNLTNNQINETKTDLTTVVTAIDPSGNESTLNNVRVARAAGVNSVSYHWNYARIKIKASSLNFAVQSGFAIGSVYAPARIVQGACAVAGVGLGLNSFKNGIWFDYNYLVGVLCGNAGKQ</sequence>
<feature type="signal peptide" evidence="1">
    <location>
        <begin position="1"/>
        <end position="30"/>
    </location>
</feature>
<dbReference type="AlphaFoldDB" id="W7BV79"/>
<accession>W7BV79</accession>
<dbReference type="Proteomes" id="UP000019254">
    <property type="component" value="Unassembled WGS sequence"/>
</dbReference>
<dbReference type="RefSeq" id="WP_036078863.1">
    <property type="nucleotide sequence ID" value="NZ_AODE01000016.1"/>
</dbReference>
<keyword evidence="1" id="KW-0732">Signal</keyword>
<evidence type="ECO:0000313" key="2">
    <source>
        <dbReference type="EMBL" id="EUJ30644.1"/>
    </source>
</evidence>
<evidence type="ECO:0000256" key="1">
    <source>
        <dbReference type="SAM" id="SignalP"/>
    </source>
</evidence>
<keyword evidence="3" id="KW-1185">Reference proteome</keyword>
<gene>
    <name evidence="2" type="ORF">PCORN_08222</name>
</gene>
<dbReference type="OrthoDB" id="2339780at2"/>
<dbReference type="EMBL" id="AODE01000016">
    <property type="protein sequence ID" value="EUJ30644.1"/>
    <property type="molecule type" value="Genomic_DNA"/>
</dbReference>
<proteinExistence type="predicted"/>
<feature type="chain" id="PRO_5004889201" evidence="1">
    <location>
        <begin position="31"/>
        <end position="209"/>
    </location>
</feature>
<dbReference type="PATRIC" id="fig|1265820.5.peg.1608"/>
<comment type="caution">
    <text evidence="2">The sequence shown here is derived from an EMBL/GenBank/DDBJ whole genome shotgun (WGS) entry which is preliminary data.</text>
</comment>